<keyword evidence="4" id="KW-1185">Reference proteome</keyword>
<dbReference type="GO" id="GO:0009425">
    <property type="term" value="C:bacterial-type flagellum basal body"/>
    <property type="evidence" value="ECO:0007669"/>
    <property type="project" value="UniProtKB-SubCell"/>
</dbReference>
<protein>
    <submittedName>
        <fullName evidence="3">Flagellar basal-body rod protein FlgB</fullName>
    </submittedName>
</protein>
<dbReference type="Proteomes" id="UP000244060">
    <property type="component" value="Unassembled WGS sequence"/>
</dbReference>
<dbReference type="NCBIfam" id="NF009270">
    <property type="entry name" value="PRK12627.1"/>
    <property type="match status" value="1"/>
</dbReference>
<dbReference type="EMBL" id="QAOT01000020">
    <property type="protein sequence ID" value="PTR13663.1"/>
    <property type="molecule type" value="Genomic_DNA"/>
</dbReference>
<dbReference type="AlphaFoldDB" id="A0A2T5JU14"/>
<name>A0A2T5JU14_9RHOB</name>
<reference evidence="3 4" key="1">
    <citation type="submission" date="2018-04" db="EMBL/GenBank/DDBJ databases">
        <title>Genomic Encyclopedia of Type Strains, Phase III (KMG-III): the genomes of soil and plant-associated and newly described type strains.</title>
        <authorList>
            <person name="Whitman W."/>
        </authorList>
    </citation>
    <scope>NUCLEOTIDE SEQUENCE [LARGE SCALE GENOMIC DNA]</scope>
    <source>
        <strain evidence="3 4">KA25</strain>
    </source>
</reference>
<gene>
    <name evidence="3" type="ORF">C8J28_1209</name>
</gene>
<comment type="subcellular location">
    <subcellularLocation>
        <location evidence="1">Bacterial flagellum basal body</location>
    </subcellularLocation>
</comment>
<sequence length="127" mass="13602">MFEKLELVRMAQAMARHAGARTDVIARNVANSDTPGYRARDLPDFESYAEGKTGLRGTRAGHLRSAAAVAAEPVPVGIMGTASPNGNSVSLEEEMVKAVSARQQHEMALSIYQSSSRLIRTSLGRSS</sequence>
<keyword evidence="3" id="KW-0282">Flagellum</keyword>
<dbReference type="InterPro" id="IPR001444">
    <property type="entry name" value="Flag_bb_rod_N"/>
</dbReference>
<dbReference type="OrthoDB" id="9788334at2"/>
<feature type="domain" description="Flagellar basal body rod protein N-terminal" evidence="2">
    <location>
        <begin position="20"/>
        <end position="38"/>
    </location>
</feature>
<keyword evidence="3" id="KW-0966">Cell projection</keyword>
<organism evidence="3 4">
    <name type="scientific">Cereibacter azotoformans</name>
    <dbReference type="NCBI Taxonomy" id="43057"/>
    <lineage>
        <taxon>Bacteria</taxon>
        <taxon>Pseudomonadati</taxon>
        <taxon>Pseudomonadota</taxon>
        <taxon>Alphaproteobacteria</taxon>
        <taxon>Rhodobacterales</taxon>
        <taxon>Paracoccaceae</taxon>
        <taxon>Cereibacter</taxon>
    </lineage>
</organism>
<evidence type="ECO:0000313" key="3">
    <source>
        <dbReference type="EMBL" id="PTR13663.1"/>
    </source>
</evidence>
<accession>A0A2T5JU14</accession>
<evidence type="ECO:0000313" key="4">
    <source>
        <dbReference type="Proteomes" id="UP000244060"/>
    </source>
</evidence>
<keyword evidence="3" id="KW-0969">Cilium</keyword>
<proteinExistence type="predicted"/>
<dbReference type="Pfam" id="PF00460">
    <property type="entry name" value="Flg_bb_rod"/>
    <property type="match status" value="1"/>
</dbReference>
<dbReference type="RefSeq" id="WP_108222135.1">
    <property type="nucleotide sequence ID" value="NZ_CP090021.1"/>
</dbReference>
<evidence type="ECO:0000256" key="1">
    <source>
        <dbReference type="ARBA" id="ARBA00004117"/>
    </source>
</evidence>
<evidence type="ECO:0000259" key="2">
    <source>
        <dbReference type="Pfam" id="PF00460"/>
    </source>
</evidence>
<comment type="caution">
    <text evidence="3">The sequence shown here is derived from an EMBL/GenBank/DDBJ whole genome shotgun (WGS) entry which is preliminary data.</text>
</comment>